<accession>A0A059A469</accession>
<feature type="region of interest" description="Disordered" evidence="6">
    <location>
        <begin position="176"/>
        <end position="218"/>
    </location>
</feature>
<sequence>MAKLNQIRAIGSMSKLPPGFVFEPTDEEILFEYLRRKIFALPLPASIIPELINLSNLDPWDLLGDGEQGRYFFSNLAGANNAVIRATSCGFWKAQGVPKQISPSSSDAHNRMIVGMKKTLVYHRGRPPHGSRTSWVMHEYRLVPSPSAARGPQLNSWVSELGRWVMCRVFVKTTSSSSSRSDSTSMDVLSSSSSSSGSCLTEDSSSGDEEQTSEWFCS</sequence>
<keyword evidence="5" id="KW-0539">Nucleus</keyword>
<dbReference type="KEGG" id="egr:104425769"/>
<evidence type="ECO:0000256" key="5">
    <source>
        <dbReference type="ARBA" id="ARBA00023242"/>
    </source>
</evidence>
<feature type="domain" description="NAC" evidence="7">
    <location>
        <begin position="16"/>
        <end position="172"/>
    </location>
</feature>
<dbReference type="SUPFAM" id="SSF101941">
    <property type="entry name" value="NAC domain"/>
    <property type="match status" value="1"/>
</dbReference>
<dbReference type="Gene3D" id="2.170.150.80">
    <property type="entry name" value="NAC domain"/>
    <property type="match status" value="1"/>
</dbReference>
<dbReference type="STRING" id="71139.A0A059A469"/>
<dbReference type="InterPro" id="IPR003441">
    <property type="entry name" value="NAC-dom"/>
</dbReference>
<dbReference type="Gramene" id="KCW48529">
    <property type="protein sequence ID" value="KCW48529"/>
    <property type="gene ID" value="EUGRSUZ_K02205"/>
</dbReference>
<keyword evidence="3" id="KW-0238">DNA-binding</keyword>
<dbReference type="OrthoDB" id="1871428at2759"/>
<dbReference type="PROSITE" id="PS51005">
    <property type="entry name" value="NAC"/>
    <property type="match status" value="1"/>
</dbReference>
<evidence type="ECO:0000256" key="2">
    <source>
        <dbReference type="ARBA" id="ARBA00023015"/>
    </source>
</evidence>
<feature type="compositionally biased region" description="Low complexity" evidence="6">
    <location>
        <begin position="176"/>
        <end position="204"/>
    </location>
</feature>
<evidence type="ECO:0000256" key="6">
    <source>
        <dbReference type="SAM" id="MobiDB-lite"/>
    </source>
</evidence>
<evidence type="ECO:0000259" key="7">
    <source>
        <dbReference type="PROSITE" id="PS51005"/>
    </source>
</evidence>
<proteinExistence type="predicted"/>
<comment type="subcellular location">
    <subcellularLocation>
        <location evidence="1">Nucleus</location>
    </subcellularLocation>
</comment>
<dbReference type="GO" id="GO:0006355">
    <property type="term" value="P:regulation of DNA-templated transcription"/>
    <property type="evidence" value="ECO:0007669"/>
    <property type="project" value="InterPro"/>
</dbReference>
<keyword evidence="4" id="KW-0804">Transcription</keyword>
<dbReference type="InterPro" id="IPR036093">
    <property type="entry name" value="NAC_dom_sf"/>
</dbReference>
<dbReference type="GO" id="GO:0005634">
    <property type="term" value="C:nucleus"/>
    <property type="evidence" value="ECO:0007669"/>
    <property type="project" value="UniProtKB-SubCell"/>
</dbReference>
<name>A0A059A469_EUCGR</name>
<dbReference type="InParanoid" id="A0A059A469"/>
<dbReference type="AlphaFoldDB" id="A0A059A469"/>
<dbReference type="PANTHER" id="PTHR31989">
    <property type="entry name" value="NAC DOMAIN-CONTAINING PROTEIN 82-RELATED"/>
    <property type="match status" value="1"/>
</dbReference>
<keyword evidence="2" id="KW-0805">Transcription regulation</keyword>
<dbReference type="GO" id="GO:0003677">
    <property type="term" value="F:DNA binding"/>
    <property type="evidence" value="ECO:0007669"/>
    <property type="project" value="UniProtKB-KW"/>
</dbReference>
<dbReference type="Pfam" id="PF02365">
    <property type="entry name" value="NAM"/>
    <property type="match status" value="1"/>
</dbReference>
<protein>
    <recommendedName>
        <fullName evidence="7">NAC domain-containing protein</fullName>
    </recommendedName>
</protein>
<evidence type="ECO:0000313" key="8">
    <source>
        <dbReference type="EMBL" id="KCW48529.1"/>
    </source>
</evidence>
<dbReference type="EMBL" id="KK198763">
    <property type="protein sequence ID" value="KCW48529.1"/>
    <property type="molecule type" value="Genomic_DNA"/>
</dbReference>
<gene>
    <name evidence="8" type="ORF">EUGRSUZ_K02205</name>
</gene>
<evidence type="ECO:0000256" key="4">
    <source>
        <dbReference type="ARBA" id="ARBA00023163"/>
    </source>
</evidence>
<evidence type="ECO:0000256" key="3">
    <source>
        <dbReference type="ARBA" id="ARBA00023125"/>
    </source>
</evidence>
<evidence type="ECO:0000256" key="1">
    <source>
        <dbReference type="ARBA" id="ARBA00004123"/>
    </source>
</evidence>
<organism evidence="8">
    <name type="scientific">Eucalyptus grandis</name>
    <name type="common">Flooded gum</name>
    <dbReference type="NCBI Taxonomy" id="71139"/>
    <lineage>
        <taxon>Eukaryota</taxon>
        <taxon>Viridiplantae</taxon>
        <taxon>Streptophyta</taxon>
        <taxon>Embryophyta</taxon>
        <taxon>Tracheophyta</taxon>
        <taxon>Spermatophyta</taxon>
        <taxon>Magnoliopsida</taxon>
        <taxon>eudicotyledons</taxon>
        <taxon>Gunneridae</taxon>
        <taxon>Pentapetalae</taxon>
        <taxon>rosids</taxon>
        <taxon>malvids</taxon>
        <taxon>Myrtales</taxon>
        <taxon>Myrtaceae</taxon>
        <taxon>Myrtoideae</taxon>
        <taxon>Eucalypteae</taxon>
        <taxon>Eucalyptus</taxon>
    </lineage>
</organism>
<reference evidence="8" key="1">
    <citation type="submission" date="2013-07" db="EMBL/GenBank/DDBJ databases">
        <title>The genome of Eucalyptus grandis.</title>
        <authorList>
            <person name="Schmutz J."/>
            <person name="Hayes R."/>
            <person name="Myburg A."/>
            <person name="Tuskan G."/>
            <person name="Grattapaglia D."/>
            <person name="Rokhsar D.S."/>
        </authorList>
    </citation>
    <scope>NUCLEOTIDE SEQUENCE</scope>
    <source>
        <tissue evidence="8">Leaf extractions</tissue>
    </source>
</reference>